<keyword evidence="3 10" id="KW-0136">Cellulose degradation</keyword>
<dbReference type="InterPro" id="IPR035971">
    <property type="entry name" value="CBD_sf"/>
</dbReference>
<evidence type="ECO:0000256" key="10">
    <source>
        <dbReference type="RuleBase" id="RU368122"/>
    </source>
</evidence>
<keyword evidence="4" id="KW-0560">Oxidoreductase</keyword>
<dbReference type="InterPro" id="IPR049892">
    <property type="entry name" value="AA9"/>
</dbReference>
<dbReference type="PROSITE" id="PS51164">
    <property type="entry name" value="CBM1_2"/>
    <property type="match status" value="1"/>
</dbReference>
<evidence type="ECO:0000256" key="8">
    <source>
        <dbReference type="ARBA" id="ARBA00023277"/>
    </source>
</evidence>
<evidence type="ECO:0000256" key="5">
    <source>
        <dbReference type="ARBA" id="ARBA00023008"/>
    </source>
</evidence>
<dbReference type="GO" id="GO:0046872">
    <property type="term" value="F:metal ion binding"/>
    <property type="evidence" value="ECO:0007669"/>
    <property type="project" value="UniProtKB-KW"/>
</dbReference>
<keyword evidence="7 10" id="KW-1015">Disulfide bond</keyword>
<dbReference type="Proteomes" id="UP000807025">
    <property type="component" value="Unassembled WGS sequence"/>
</dbReference>
<dbReference type="InterPro" id="IPR000254">
    <property type="entry name" value="CBD"/>
</dbReference>
<dbReference type="GO" id="GO:0004497">
    <property type="term" value="F:monooxygenase activity"/>
    <property type="evidence" value="ECO:0007669"/>
    <property type="project" value="UniProtKB-KW"/>
</dbReference>
<dbReference type="GO" id="GO:0005576">
    <property type="term" value="C:extracellular region"/>
    <property type="evidence" value="ECO:0007669"/>
    <property type="project" value="UniProtKB-SubCell"/>
</dbReference>
<dbReference type="Gene3D" id="2.70.50.70">
    <property type="match status" value="1"/>
</dbReference>
<feature type="chain" id="PRO_5040406126" description="AA9 family lytic polysaccharide monooxygenase" evidence="12">
    <location>
        <begin position="18"/>
        <end position="313"/>
    </location>
</feature>
<keyword evidence="15" id="KW-1185">Reference proteome</keyword>
<dbReference type="CDD" id="cd21175">
    <property type="entry name" value="LPMO_AA9"/>
    <property type="match status" value="1"/>
</dbReference>
<dbReference type="PANTHER" id="PTHR33353">
    <property type="entry name" value="PUTATIVE (AFU_ORTHOLOGUE AFUA_1G12560)-RELATED"/>
    <property type="match status" value="1"/>
</dbReference>
<dbReference type="OrthoDB" id="2525337at2759"/>
<keyword evidence="9 10" id="KW-0624">Polysaccharide degradation</keyword>
<dbReference type="PANTHER" id="PTHR33353:SF18">
    <property type="entry name" value="ENDOGLUCANASE II"/>
    <property type="match status" value="1"/>
</dbReference>
<feature type="domain" description="CBM1" evidence="13">
    <location>
        <begin position="262"/>
        <end position="298"/>
    </location>
</feature>
<gene>
    <name evidence="14" type="ORF">BDN71DRAFT_1593991</name>
</gene>
<feature type="signal peptide" evidence="12">
    <location>
        <begin position="1"/>
        <end position="17"/>
    </location>
</feature>
<dbReference type="GO" id="GO:0030248">
    <property type="term" value="F:cellulose binding"/>
    <property type="evidence" value="ECO:0007669"/>
    <property type="project" value="UniProtKB-UniRule"/>
</dbReference>
<dbReference type="GO" id="GO:0030245">
    <property type="term" value="P:cellulose catabolic process"/>
    <property type="evidence" value="ECO:0007669"/>
    <property type="project" value="UniProtKB-UniRule"/>
</dbReference>
<keyword evidence="10" id="KW-0964">Secreted</keyword>
<evidence type="ECO:0000256" key="6">
    <source>
        <dbReference type="ARBA" id="ARBA00023033"/>
    </source>
</evidence>
<comment type="function">
    <text evidence="10">Lytic polysaccharide monooxygenase (LMPO) that depolymerizes crystalline and amorphous polysaccharides via the oxidation of scissile alpha- or beta-(1-4)-glycosidic bonds, yielding C1 and/or C4 oxidation products. Catalysis by LPMOs requires the reduction of the active-site copper from Cu(II) to Cu(I) by a reducing agent and H(2)O(2) or O(2) as a cosubstrate.</text>
</comment>
<keyword evidence="8 10" id="KW-0119">Carbohydrate metabolism</keyword>
<dbReference type="GO" id="GO:0008810">
    <property type="term" value="F:cellulase activity"/>
    <property type="evidence" value="ECO:0007669"/>
    <property type="project" value="UniProtKB-UniRule"/>
</dbReference>
<organism evidence="14 15">
    <name type="scientific">Pleurotus eryngii</name>
    <name type="common">Boletus of the steppes</name>
    <dbReference type="NCBI Taxonomy" id="5323"/>
    <lineage>
        <taxon>Eukaryota</taxon>
        <taxon>Fungi</taxon>
        <taxon>Dikarya</taxon>
        <taxon>Basidiomycota</taxon>
        <taxon>Agaricomycotina</taxon>
        <taxon>Agaricomycetes</taxon>
        <taxon>Agaricomycetidae</taxon>
        <taxon>Agaricales</taxon>
        <taxon>Pleurotineae</taxon>
        <taxon>Pleurotaceae</taxon>
        <taxon>Pleurotus</taxon>
    </lineage>
</organism>
<evidence type="ECO:0000313" key="14">
    <source>
        <dbReference type="EMBL" id="KAF9488395.1"/>
    </source>
</evidence>
<accession>A0A9P6DA82</accession>
<evidence type="ECO:0000313" key="15">
    <source>
        <dbReference type="Proteomes" id="UP000807025"/>
    </source>
</evidence>
<proteinExistence type="predicted"/>
<dbReference type="Pfam" id="PF00734">
    <property type="entry name" value="CBM_1"/>
    <property type="match status" value="1"/>
</dbReference>
<feature type="region of interest" description="Disordered" evidence="11">
    <location>
        <begin position="240"/>
        <end position="260"/>
    </location>
</feature>
<comment type="catalytic activity">
    <reaction evidence="10">
        <text>[(1-&gt;4)-beta-D-glucosyl]n+m + reduced acceptor + O2 = 4-dehydro-beta-D-glucosyl-[(1-&gt;4)-beta-D-glucosyl]n-1 + [(1-&gt;4)-beta-D-glucosyl]m + acceptor + H2O.</text>
        <dbReference type="EC" id="1.14.99.56"/>
    </reaction>
</comment>
<keyword evidence="1" id="KW-0479">Metal-binding</keyword>
<dbReference type="EMBL" id="MU154715">
    <property type="protein sequence ID" value="KAF9488395.1"/>
    <property type="molecule type" value="Genomic_DNA"/>
</dbReference>
<evidence type="ECO:0000256" key="11">
    <source>
        <dbReference type="SAM" id="MobiDB-lite"/>
    </source>
</evidence>
<comment type="subcellular location">
    <subcellularLocation>
        <location evidence="10">Secreted</location>
    </subcellularLocation>
</comment>
<keyword evidence="2 12" id="KW-0732">Signal</keyword>
<evidence type="ECO:0000256" key="4">
    <source>
        <dbReference type="ARBA" id="ARBA00023002"/>
    </source>
</evidence>
<evidence type="ECO:0000256" key="7">
    <source>
        <dbReference type="ARBA" id="ARBA00023157"/>
    </source>
</evidence>
<comment type="domain">
    <text evidence="10">Has a modular structure: an endo-beta-1,4-glucanase catalytic module at the N-terminus, a linker rich in serines and threonines, and a C-terminal carbohydrate-binding module (CBM).</text>
</comment>
<dbReference type="SUPFAM" id="SSF57180">
    <property type="entry name" value="Cellulose-binding domain"/>
    <property type="match status" value="1"/>
</dbReference>
<reference evidence="14" key="1">
    <citation type="submission" date="2020-11" db="EMBL/GenBank/DDBJ databases">
        <authorList>
            <consortium name="DOE Joint Genome Institute"/>
            <person name="Ahrendt S."/>
            <person name="Riley R."/>
            <person name="Andreopoulos W."/>
            <person name="Labutti K."/>
            <person name="Pangilinan J."/>
            <person name="Ruiz-Duenas F.J."/>
            <person name="Barrasa J.M."/>
            <person name="Sanchez-Garcia M."/>
            <person name="Camarero S."/>
            <person name="Miyauchi S."/>
            <person name="Serrano A."/>
            <person name="Linde D."/>
            <person name="Babiker R."/>
            <person name="Drula E."/>
            <person name="Ayuso-Fernandez I."/>
            <person name="Pacheco R."/>
            <person name="Padilla G."/>
            <person name="Ferreira P."/>
            <person name="Barriuso J."/>
            <person name="Kellner H."/>
            <person name="Castanera R."/>
            <person name="Alfaro M."/>
            <person name="Ramirez L."/>
            <person name="Pisabarro A.G."/>
            <person name="Kuo A."/>
            <person name="Tritt A."/>
            <person name="Lipzen A."/>
            <person name="He G."/>
            <person name="Yan M."/>
            <person name="Ng V."/>
            <person name="Cullen D."/>
            <person name="Martin F."/>
            <person name="Rosso M.-N."/>
            <person name="Henrissat B."/>
            <person name="Hibbett D."/>
            <person name="Martinez A.T."/>
            <person name="Grigoriev I.V."/>
        </authorList>
    </citation>
    <scope>NUCLEOTIDE SEQUENCE</scope>
    <source>
        <strain evidence="14">ATCC 90797</strain>
    </source>
</reference>
<dbReference type="Pfam" id="PF03443">
    <property type="entry name" value="AA9"/>
    <property type="match status" value="1"/>
</dbReference>
<dbReference type="SMART" id="SM00236">
    <property type="entry name" value="fCBD"/>
    <property type="match status" value="1"/>
</dbReference>
<comment type="caution">
    <text evidence="14">The sequence shown here is derived from an EMBL/GenBank/DDBJ whole genome shotgun (WGS) entry which is preliminary data.</text>
</comment>
<name>A0A9P6DA82_PLEER</name>
<evidence type="ECO:0000256" key="1">
    <source>
        <dbReference type="ARBA" id="ARBA00022723"/>
    </source>
</evidence>
<evidence type="ECO:0000256" key="9">
    <source>
        <dbReference type="ARBA" id="ARBA00023326"/>
    </source>
</evidence>
<dbReference type="InterPro" id="IPR005103">
    <property type="entry name" value="AA9_LPMO"/>
</dbReference>
<evidence type="ECO:0000256" key="12">
    <source>
        <dbReference type="SAM" id="SignalP"/>
    </source>
</evidence>
<evidence type="ECO:0000259" key="13">
    <source>
        <dbReference type="PROSITE" id="PS51164"/>
    </source>
</evidence>
<keyword evidence="5" id="KW-0186">Copper</keyword>
<protein>
    <recommendedName>
        <fullName evidence="10">AA9 family lytic polysaccharide monooxygenase</fullName>
        <ecNumber evidence="10">1.14.99.56</ecNumber>
    </recommendedName>
    <alternativeName>
        <fullName evidence="10">Endo-beta-1,4-glucanase</fullName>
    </alternativeName>
    <alternativeName>
        <fullName evidence="10">Glycosyl hydrolase 61 family protein</fullName>
    </alternativeName>
</protein>
<sequence>MRAIIASLRLFLSAAAGLTIFHELYVNGVSQGHLNGIRVPDYDGPITDVTSNDVIRNGGINPFHQPISTTVIPVAAGSQVTAEWYHTLSGAAPGDAADPNRRVTQGASHGTLVNILSSVTGLQWFKVWEDGLTSDGKWGVDRLIANEGKVTFTIPSCIAAGQYLLRVEIIALHAAGSYQGAQLYMECAQLQITGGGNTLPATVSFPGAYKGSDPGITINIYQTLSGYTIPGPRPFSCSGSLAPPASTPVTNPPPASTSAASGTVAQWGQCGGIGYTGPTACVSPSKCTKSSDYVSLPYSSPPLFVKLSTHVEM</sequence>
<dbReference type="AlphaFoldDB" id="A0A9P6DA82"/>
<evidence type="ECO:0000256" key="2">
    <source>
        <dbReference type="ARBA" id="ARBA00022729"/>
    </source>
</evidence>
<evidence type="ECO:0000256" key="3">
    <source>
        <dbReference type="ARBA" id="ARBA00023001"/>
    </source>
</evidence>
<dbReference type="EC" id="1.14.99.56" evidence="10"/>
<keyword evidence="6" id="KW-0503">Monooxygenase</keyword>